<dbReference type="SMART" id="SM00387">
    <property type="entry name" value="HATPase_c"/>
    <property type="match status" value="1"/>
</dbReference>
<comment type="catalytic activity">
    <reaction evidence="1">
        <text>ATP + protein L-histidine = ADP + protein N-phospho-L-histidine.</text>
        <dbReference type="EC" id="2.7.13.3"/>
    </reaction>
</comment>
<feature type="coiled-coil region" evidence="4">
    <location>
        <begin position="484"/>
        <end position="517"/>
    </location>
</feature>
<dbReference type="InterPro" id="IPR019734">
    <property type="entry name" value="TPR_rpt"/>
</dbReference>
<dbReference type="SUPFAM" id="SSF47384">
    <property type="entry name" value="Homodimeric domain of signal transducing histidine kinase"/>
    <property type="match status" value="1"/>
</dbReference>
<dbReference type="CDD" id="cd00082">
    <property type="entry name" value="HisKA"/>
    <property type="match status" value="1"/>
</dbReference>
<dbReference type="Proteomes" id="UP001221189">
    <property type="component" value="Unassembled WGS sequence"/>
</dbReference>
<dbReference type="GO" id="GO:0005524">
    <property type="term" value="F:ATP binding"/>
    <property type="evidence" value="ECO:0007669"/>
    <property type="project" value="UniProtKB-KW"/>
</dbReference>
<reference evidence="6 7" key="1">
    <citation type="submission" date="2022-10" db="EMBL/GenBank/DDBJ databases">
        <title>Paucibacter sp. hw1 Genome sequencing.</title>
        <authorList>
            <person name="Park S."/>
        </authorList>
    </citation>
    <scope>NUCLEOTIDE SEQUENCE [LARGE SCALE GENOMIC DNA]</scope>
    <source>
        <strain evidence="7">hw1</strain>
    </source>
</reference>
<dbReference type="SUPFAM" id="SSF55874">
    <property type="entry name" value="ATPase domain of HSP90 chaperone/DNA topoisomerase II/histidine kinase"/>
    <property type="match status" value="1"/>
</dbReference>
<dbReference type="InterPro" id="IPR036890">
    <property type="entry name" value="HATPase_C_sf"/>
</dbReference>
<dbReference type="InterPro" id="IPR005467">
    <property type="entry name" value="His_kinase_dom"/>
</dbReference>
<dbReference type="Gene3D" id="1.10.287.130">
    <property type="match status" value="1"/>
</dbReference>
<dbReference type="InterPro" id="IPR003594">
    <property type="entry name" value="HATPase_dom"/>
</dbReference>
<evidence type="ECO:0000256" key="2">
    <source>
        <dbReference type="ARBA" id="ARBA00012438"/>
    </source>
</evidence>
<dbReference type="SUPFAM" id="SSF55781">
    <property type="entry name" value="GAF domain-like"/>
    <property type="match status" value="1"/>
</dbReference>
<dbReference type="PRINTS" id="PR00344">
    <property type="entry name" value="BCTRLSENSOR"/>
</dbReference>
<dbReference type="Pfam" id="PF13492">
    <property type="entry name" value="GAF_3"/>
    <property type="match status" value="1"/>
</dbReference>
<evidence type="ECO:0000256" key="3">
    <source>
        <dbReference type="ARBA" id="ARBA00022553"/>
    </source>
</evidence>
<comment type="caution">
    <text evidence="6">The sequence shown here is derived from an EMBL/GenBank/DDBJ whole genome shotgun (WGS) entry which is preliminary data.</text>
</comment>
<accession>A0ABT5KEJ9</accession>
<dbReference type="EMBL" id="JAQQXT010000006">
    <property type="protein sequence ID" value="MDC8772240.1"/>
    <property type="molecule type" value="Genomic_DNA"/>
</dbReference>
<proteinExistence type="predicted"/>
<dbReference type="InterPro" id="IPR029016">
    <property type="entry name" value="GAF-like_dom_sf"/>
</dbReference>
<dbReference type="InterPro" id="IPR003661">
    <property type="entry name" value="HisK_dim/P_dom"/>
</dbReference>
<dbReference type="InterPro" id="IPR011990">
    <property type="entry name" value="TPR-like_helical_dom_sf"/>
</dbReference>
<dbReference type="RefSeq" id="WP_273600450.1">
    <property type="nucleotide sequence ID" value="NZ_JAQQXT010000006.1"/>
</dbReference>
<dbReference type="InterPro" id="IPR004358">
    <property type="entry name" value="Sig_transdc_His_kin-like_C"/>
</dbReference>
<dbReference type="InterPro" id="IPR003018">
    <property type="entry name" value="GAF"/>
</dbReference>
<dbReference type="InterPro" id="IPR036097">
    <property type="entry name" value="HisK_dim/P_sf"/>
</dbReference>
<dbReference type="Gene3D" id="3.30.450.40">
    <property type="match status" value="1"/>
</dbReference>
<dbReference type="CDD" id="cd00075">
    <property type="entry name" value="HATPase"/>
    <property type="match status" value="1"/>
</dbReference>
<keyword evidence="6" id="KW-0547">Nucleotide-binding</keyword>
<dbReference type="PANTHER" id="PTHR43065">
    <property type="entry name" value="SENSOR HISTIDINE KINASE"/>
    <property type="match status" value="1"/>
</dbReference>
<evidence type="ECO:0000259" key="5">
    <source>
        <dbReference type="PROSITE" id="PS50109"/>
    </source>
</evidence>
<keyword evidence="7" id="KW-1185">Reference proteome</keyword>
<dbReference type="EC" id="2.7.13.3" evidence="2"/>
<keyword evidence="6" id="KW-0067">ATP-binding</keyword>
<dbReference type="SMART" id="SM00065">
    <property type="entry name" value="GAF"/>
    <property type="match status" value="1"/>
</dbReference>
<protein>
    <recommendedName>
        <fullName evidence="2">histidine kinase</fullName>
        <ecNumber evidence="2">2.7.13.3</ecNumber>
    </recommendedName>
</protein>
<evidence type="ECO:0000313" key="7">
    <source>
        <dbReference type="Proteomes" id="UP001221189"/>
    </source>
</evidence>
<dbReference type="PROSITE" id="PS50109">
    <property type="entry name" value="HIS_KIN"/>
    <property type="match status" value="1"/>
</dbReference>
<keyword evidence="3" id="KW-0597">Phosphoprotein</keyword>
<evidence type="ECO:0000256" key="4">
    <source>
        <dbReference type="SAM" id="Coils"/>
    </source>
</evidence>
<keyword evidence="4" id="KW-0175">Coiled coil</keyword>
<evidence type="ECO:0000256" key="1">
    <source>
        <dbReference type="ARBA" id="ARBA00000085"/>
    </source>
</evidence>
<gene>
    <name evidence="6" type="ORF">PRZ03_11715</name>
</gene>
<name>A0ABT5KEJ9_9BURK</name>
<dbReference type="Pfam" id="PF02518">
    <property type="entry name" value="HATPase_c"/>
    <property type="match status" value="1"/>
</dbReference>
<dbReference type="Gene3D" id="1.25.40.10">
    <property type="entry name" value="Tetratricopeptide repeat domain"/>
    <property type="match status" value="1"/>
</dbReference>
<dbReference type="SUPFAM" id="SSF48452">
    <property type="entry name" value="TPR-like"/>
    <property type="match status" value="2"/>
</dbReference>
<dbReference type="Gene3D" id="3.30.565.10">
    <property type="entry name" value="Histidine kinase-like ATPase, C-terminal domain"/>
    <property type="match status" value="1"/>
</dbReference>
<sequence length="944" mass="101442">MNEHDETPALYALNGTVEALAAALPTLPALEQTRQLANLAWHQRERNSAWALTLADQAELGLQHLPAHQALRSAWRLQLTRVDVRRLRNEAAQGEALASAVLNAAEAAGDWISAADSCWVLSQLATAAGNTPGCCTWLARGVGYAARAGDSSREQILQCSQARFAGFIDSDAAEQQWGDAFSQDSAAQPVPVAAAMQLYTALRAMRASKPSESVQAFSSVIEPLLQAGYIREAIIAQVNLGSIFNDLNDPQAALVWMERGLDLAQTHGWPSSIASCQMQLGETLRLLGRLDLAEQQLTAAKDCLAAWPESRNFAVVLNYLGKLALAKQQPEEARRLFTEMQVLGTHVDLRLTAQRGLAHALLDLGDLAQAEQCAQDALNNAVARGAGESEVELLLLLARIAQSRPGAPEGAGLPQLELARERAKTIVGYKNTSELLNALAKAYAAAGRYSEAFETSQLAANSRAQSLSRESANRLESIQLRNLSESARAQAAHLQQLAEAERQKAALMQSNNATLEKLGVIGQQLTQHLDMASVFAALSQHIPALLDARAFEIYLLDEEGQGLQSVFGLEDGKPIPTSHIALDAPSSNAARCARERAELSMQLAADGSDPSQVPGTMRTLSALFAPLLIGERLLGVVTVQSPQAEAYGEHERMVFRTLNAYAAIALDNARAYRHLQLAQSQLLAREKLAALGALVAGIAHELNTPLGNSLLMASTLEQRTVEVERAATSKALRRSELESYFSEAKAMTRLITLGLENAARLIGSFKQVAVDRTAEQRRPFDLALLCEQVAATLQASIRKRGHSLTLDIPPDILLDSFPGPFGQILSNLIENSMVHGFGERRDGEMRLSARLLKSEQVELRFQDNGLGISAAHAARIFEPFFTTKFGQGGSGLGLSVSHNIASNLLGGSLTLDSSAAAGSCFVLSLPLRAPRLAEEQAQEAGGQS</sequence>
<evidence type="ECO:0000313" key="6">
    <source>
        <dbReference type="EMBL" id="MDC8772240.1"/>
    </source>
</evidence>
<organism evidence="6 7">
    <name type="scientific">Roseateles albus</name>
    <dbReference type="NCBI Taxonomy" id="2987525"/>
    <lineage>
        <taxon>Bacteria</taxon>
        <taxon>Pseudomonadati</taxon>
        <taxon>Pseudomonadota</taxon>
        <taxon>Betaproteobacteria</taxon>
        <taxon>Burkholderiales</taxon>
        <taxon>Sphaerotilaceae</taxon>
        <taxon>Roseateles</taxon>
    </lineage>
</organism>
<dbReference type="SMART" id="SM00028">
    <property type="entry name" value="TPR"/>
    <property type="match status" value="5"/>
</dbReference>
<feature type="domain" description="Histidine kinase" evidence="5">
    <location>
        <begin position="697"/>
        <end position="929"/>
    </location>
</feature>